<dbReference type="RefSeq" id="WP_177180050.1">
    <property type="nucleotide sequence ID" value="NZ_FOPJ01000003.1"/>
</dbReference>
<dbReference type="InterPro" id="IPR002656">
    <property type="entry name" value="Acyl_transf_3_dom"/>
</dbReference>
<keyword evidence="5" id="KW-1185">Reference proteome</keyword>
<evidence type="ECO:0000256" key="1">
    <source>
        <dbReference type="SAM" id="MobiDB-lite"/>
    </source>
</evidence>
<feature type="region of interest" description="Disordered" evidence="1">
    <location>
        <begin position="371"/>
        <end position="407"/>
    </location>
</feature>
<accession>A0A1I2RP63</accession>
<dbReference type="Pfam" id="PF01757">
    <property type="entry name" value="Acyl_transf_3"/>
    <property type="match status" value="1"/>
</dbReference>
<feature type="transmembrane region" description="Helical" evidence="2">
    <location>
        <begin position="284"/>
        <end position="303"/>
    </location>
</feature>
<dbReference type="PANTHER" id="PTHR37312:SF1">
    <property type="entry name" value="MEMBRANE-BOUND ACYLTRANSFERASE YKRP-RELATED"/>
    <property type="match status" value="1"/>
</dbReference>
<feature type="domain" description="Acyltransferase 3" evidence="3">
    <location>
        <begin position="9"/>
        <end position="337"/>
    </location>
</feature>
<dbReference type="InterPro" id="IPR052734">
    <property type="entry name" value="Nod_factor_acetyltransferase"/>
</dbReference>
<keyword evidence="2" id="KW-0812">Transmembrane</keyword>
<reference evidence="4 5" key="1">
    <citation type="submission" date="2016-10" db="EMBL/GenBank/DDBJ databases">
        <authorList>
            <person name="de Groot N.N."/>
        </authorList>
    </citation>
    <scope>NUCLEOTIDE SEQUENCE [LARGE SCALE GENOMIC DNA]</scope>
    <source>
        <strain>J11</strain>
        <strain evidence="5">PG 39</strain>
    </source>
</reference>
<name>A0A1I2RP63_9CORY</name>
<feature type="transmembrane region" description="Helical" evidence="2">
    <location>
        <begin position="77"/>
        <end position="95"/>
    </location>
</feature>
<feature type="transmembrane region" description="Helical" evidence="2">
    <location>
        <begin position="244"/>
        <end position="272"/>
    </location>
</feature>
<dbReference type="EMBL" id="FOPJ01000003">
    <property type="protein sequence ID" value="SFG39641.1"/>
    <property type="molecule type" value="Genomic_DNA"/>
</dbReference>
<dbReference type="STRING" id="185761.SAMN05660282_00794"/>
<sequence length="407" mass="45482">MSKPQARLAWPDIAKGISILGVILLHACLAVPDGMDSTLAAINRFLDPLRMPLFFLVSGYFSGKILNYSFGELFFRRLWFFVVPYLAWVPVELWLKFRELHANEGQEMPELKTYLWHIFFGENMFWFLYALVIFNIVLWLTRNLRPTTGLLVGFSPLLLVPFHSNYFLLGSAILYLPIFIAGTRLRPLISVHAAHYRNKPRILRSVLMAMCGYGLFFFWSVLPADSIHAIPMPGTVMLGYEELHIVSMLLIKLLVLPAGILAVAWLAHIPVLSQALQFLGRHTLPLYLAHPIGNTIVFGYLALGSGMVIRADADSLMSRTTTWVLILVVVGLVGGLVFHGLSRLPIVGWSLTPPSLWGWWSTRHAARTTATPSNGAQVLGKRVGKPVGKPVGESFGDSYGDSMARRL</sequence>
<evidence type="ECO:0000313" key="4">
    <source>
        <dbReference type="EMBL" id="SFG39641.1"/>
    </source>
</evidence>
<evidence type="ECO:0000256" key="2">
    <source>
        <dbReference type="SAM" id="Phobius"/>
    </source>
</evidence>
<dbReference type="AlphaFoldDB" id="A0A1I2RP63"/>
<protein>
    <submittedName>
        <fullName evidence="4">Uncharacterized membrane protein YcfT</fullName>
    </submittedName>
</protein>
<feature type="transmembrane region" description="Helical" evidence="2">
    <location>
        <begin position="115"/>
        <end position="140"/>
    </location>
</feature>
<evidence type="ECO:0000313" key="5">
    <source>
        <dbReference type="Proteomes" id="UP000199065"/>
    </source>
</evidence>
<keyword evidence="2" id="KW-1133">Transmembrane helix</keyword>
<feature type="transmembrane region" description="Helical" evidence="2">
    <location>
        <begin position="323"/>
        <end position="341"/>
    </location>
</feature>
<dbReference type="GO" id="GO:0016747">
    <property type="term" value="F:acyltransferase activity, transferring groups other than amino-acyl groups"/>
    <property type="evidence" value="ECO:0007669"/>
    <property type="project" value="InterPro"/>
</dbReference>
<proteinExistence type="predicted"/>
<evidence type="ECO:0000259" key="3">
    <source>
        <dbReference type="Pfam" id="PF01757"/>
    </source>
</evidence>
<feature type="transmembrane region" description="Helical" evidence="2">
    <location>
        <begin position="13"/>
        <end position="32"/>
    </location>
</feature>
<feature type="transmembrane region" description="Helical" evidence="2">
    <location>
        <begin position="202"/>
        <end position="224"/>
    </location>
</feature>
<keyword evidence="2" id="KW-0472">Membrane</keyword>
<organism evidence="4 5">
    <name type="scientific">Corynebacterium spheniscorum</name>
    <dbReference type="NCBI Taxonomy" id="185761"/>
    <lineage>
        <taxon>Bacteria</taxon>
        <taxon>Bacillati</taxon>
        <taxon>Actinomycetota</taxon>
        <taxon>Actinomycetes</taxon>
        <taxon>Mycobacteriales</taxon>
        <taxon>Corynebacteriaceae</taxon>
        <taxon>Corynebacterium</taxon>
    </lineage>
</organism>
<dbReference type="Proteomes" id="UP000199065">
    <property type="component" value="Unassembled WGS sequence"/>
</dbReference>
<dbReference type="PANTHER" id="PTHR37312">
    <property type="entry name" value="MEMBRANE-BOUND ACYLTRANSFERASE YKRP-RELATED"/>
    <property type="match status" value="1"/>
</dbReference>
<gene>
    <name evidence="4" type="ORF">SAMN05660282_00794</name>
</gene>
<feature type="transmembrane region" description="Helical" evidence="2">
    <location>
        <begin position="160"/>
        <end position="181"/>
    </location>
</feature>